<dbReference type="Proteomes" id="UP000822688">
    <property type="component" value="Chromosome V"/>
</dbReference>
<dbReference type="AlphaFoldDB" id="A0A8T0HLU6"/>
<comment type="caution">
    <text evidence="2">The sequence shown here is derived from an EMBL/GenBank/DDBJ whole genome shotgun (WGS) entry which is preliminary data.</text>
</comment>
<proteinExistence type="predicted"/>
<name>A0A8T0HLU6_CERPU</name>
<feature type="compositionally biased region" description="Basic and acidic residues" evidence="1">
    <location>
        <begin position="1"/>
        <end position="18"/>
    </location>
</feature>
<accession>A0A8T0HLU6</accession>
<organism evidence="2 3">
    <name type="scientific">Ceratodon purpureus</name>
    <name type="common">Fire moss</name>
    <name type="synonym">Dicranum purpureum</name>
    <dbReference type="NCBI Taxonomy" id="3225"/>
    <lineage>
        <taxon>Eukaryota</taxon>
        <taxon>Viridiplantae</taxon>
        <taxon>Streptophyta</taxon>
        <taxon>Embryophyta</taxon>
        <taxon>Bryophyta</taxon>
        <taxon>Bryophytina</taxon>
        <taxon>Bryopsida</taxon>
        <taxon>Dicranidae</taxon>
        <taxon>Pseudoditrichales</taxon>
        <taxon>Ditrichaceae</taxon>
        <taxon>Ceratodon</taxon>
    </lineage>
</organism>
<evidence type="ECO:0000313" key="2">
    <source>
        <dbReference type="EMBL" id="KAG0571820.1"/>
    </source>
</evidence>
<evidence type="ECO:0000256" key="1">
    <source>
        <dbReference type="SAM" id="MobiDB-lite"/>
    </source>
</evidence>
<gene>
    <name evidence="2" type="ORF">KC19_VG045500</name>
</gene>
<feature type="region of interest" description="Disordered" evidence="1">
    <location>
        <begin position="235"/>
        <end position="256"/>
    </location>
</feature>
<dbReference type="EMBL" id="CM026426">
    <property type="protein sequence ID" value="KAG0571820.1"/>
    <property type="molecule type" value="Genomic_DNA"/>
</dbReference>
<feature type="compositionally biased region" description="Polar residues" evidence="1">
    <location>
        <begin position="235"/>
        <end position="252"/>
    </location>
</feature>
<evidence type="ECO:0000313" key="3">
    <source>
        <dbReference type="Proteomes" id="UP000822688"/>
    </source>
</evidence>
<sequence length="307" mass="34271">MEGKTGAENKSAKSRTSDAAEEGGLTLIQLAVAYPFTPSLHTPTTPQVSTQKSFSCLYRSIPNFSISTCSGSAQLLDKTLVVNQQLKTADKLETRITASSEKTDLREEKGGNFCSVCLAGRRRSLEAPASSFDALISSQVSLLPLSQFRQLNHSKTHKKLESNCRLHIHSQVVLVATNLQPATTSTPKNQQRILLQISISHISTLYNQHKTLLQPSGRWGSEGWIRHRHSRYKSRNNLADPQPRRFTTSPIHNQPRPMQVSAQREVAHCWSLGNLPTVRRSNCAAGNFTAEKPRLTHPFTSIYKYRR</sequence>
<feature type="region of interest" description="Disordered" evidence="1">
    <location>
        <begin position="1"/>
        <end position="20"/>
    </location>
</feature>
<reference evidence="2" key="1">
    <citation type="submission" date="2020-06" db="EMBL/GenBank/DDBJ databases">
        <title>WGS assembly of Ceratodon purpureus strain R40.</title>
        <authorList>
            <person name="Carey S.B."/>
            <person name="Jenkins J."/>
            <person name="Shu S."/>
            <person name="Lovell J.T."/>
            <person name="Sreedasyam A."/>
            <person name="Maumus F."/>
            <person name="Tiley G.P."/>
            <person name="Fernandez-Pozo N."/>
            <person name="Barry K."/>
            <person name="Chen C."/>
            <person name="Wang M."/>
            <person name="Lipzen A."/>
            <person name="Daum C."/>
            <person name="Saski C.A."/>
            <person name="Payton A.C."/>
            <person name="Mcbreen J.C."/>
            <person name="Conrad R.E."/>
            <person name="Kollar L.M."/>
            <person name="Olsson S."/>
            <person name="Huttunen S."/>
            <person name="Landis J.B."/>
            <person name="Wickett N.J."/>
            <person name="Johnson M.G."/>
            <person name="Rensing S.A."/>
            <person name="Grimwood J."/>
            <person name="Schmutz J."/>
            <person name="Mcdaniel S.F."/>
        </authorList>
    </citation>
    <scope>NUCLEOTIDE SEQUENCE</scope>
    <source>
        <strain evidence="2">R40</strain>
    </source>
</reference>
<protein>
    <submittedName>
        <fullName evidence="2">Uncharacterized protein</fullName>
    </submittedName>
</protein>
<keyword evidence="3" id="KW-1185">Reference proteome</keyword>